<sequence>MAYRADYYAGLINTLILIFVNIAIWKAIYGEDGSYDGVQLKIVLTYIVLGFLMQSFFIMDDYFIQNKITNGLISTDLLKPISFRLLVFSYSIGASGFKIIMNLVPAIIISLLFFEFLPPFSVSMFILFILSLCLGYLVLYCLNFIVWLTAFWFYQTFSLVTIKDALIAVLSGALIPLWFMPTWLYNFIKLTPFDSIYYIPITIYLGQTPSNEIMTCLLKQVLWIVLLTVIGHFIWKAATKKLVVQGG</sequence>
<keyword evidence="1" id="KW-1133">Transmembrane helix</keyword>
<evidence type="ECO:0000256" key="1">
    <source>
        <dbReference type="SAM" id="Phobius"/>
    </source>
</evidence>
<organism evidence="2 3">
    <name type="scientific">Ruminiclostridium sufflavum DSM 19573</name>
    <dbReference type="NCBI Taxonomy" id="1121337"/>
    <lineage>
        <taxon>Bacteria</taxon>
        <taxon>Bacillati</taxon>
        <taxon>Bacillota</taxon>
        <taxon>Clostridia</taxon>
        <taxon>Eubacteriales</taxon>
        <taxon>Oscillospiraceae</taxon>
        <taxon>Ruminiclostridium</taxon>
    </lineage>
</organism>
<accession>A0A318YAU0</accession>
<proteinExistence type="predicted"/>
<gene>
    <name evidence="2" type="ORF">LY28_00793</name>
</gene>
<keyword evidence="1" id="KW-0472">Membrane</keyword>
<dbReference type="PANTHER" id="PTHR36832">
    <property type="entry name" value="SLR1174 PROTEIN-RELATED"/>
    <property type="match status" value="1"/>
</dbReference>
<dbReference type="Pfam" id="PF06182">
    <property type="entry name" value="ABC2_membrane_6"/>
    <property type="match status" value="1"/>
</dbReference>
<evidence type="ECO:0000313" key="2">
    <source>
        <dbReference type="EMBL" id="PYG89573.1"/>
    </source>
</evidence>
<reference evidence="2 3" key="1">
    <citation type="submission" date="2018-06" db="EMBL/GenBank/DDBJ databases">
        <title>Genomic Encyclopedia of Type Strains, Phase I: the one thousand microbial genomes (KMG-I) project.</title>
        <authorList>
            <person name="Kyrpides N."/>
        </authorList>
    </citation>
    <scope>NUCLEOTIDE SEQUENCE [LARGE SCALE GENOMIC DNA]</scope>
    <source>
        <strain evidence="2 3">DSM 19573</strain>
    </source>
</reference>
<name>A0A318YAU0_9FIRM</name>
<comment type="caution">
    <text evidence="2">The sequence shown here is derived from an EMBL/GenBank/DDBJ whole genome shotgun (WGS) entry which is preliminary data.</text>
</comment>
<protein>
    <submittedName>
        <fullName evidence="2">ABC-2 type transport system permease protein</fullName>
    </submittedName>
</protein>
<dbReference type="EMBL" id="QKMR01000003">
    <property type="protein sequence ID" value="PYG89573.1"/>
    <property type="molecule type" value="Genomic_DNA"/>
</dbReference>
<feature type="transmembrane region" description="Helical" evidence="1">
    <location>
        <begin position="85"/>
        <end position="114"/>
    </location>
</feature>
<dbReference type="PANTHER" id="PTHR36832:SF1">
    <property type="entry name" value="SLR1174 PROTEIN"/>
    <property type="match status" value="1"/>
</dbReference>
<feature type="transmembrane region" description="Helical" evidence="1">
    <location>
        <begin position="7"/>
        <end position="28"/>
    </location>
</feature>
<dbReference type="AlphaFoldDB" id="A0A318YAU0"/>
<feature type="transmembrane region" description="Helical" evidence="1">
    <location>
        <begin position="120"/>
        <end position="153"/>
    </location>
</feature>
<evidence type="ECO:0000313" key="3">
    <source>
        <dbReference type="Proteomes" id="UP000248132"/>
    </source>
</evidence>
<keyword evidence="1" id="KW-0812">Transmembrane</keyword>
<keyword evidence="3" id="KW-1185">Reference proteome</keyword>
<dbReference type="Proteomes" id="UP000248132">
    <property type="component" value="Unassembled WGS sequence"/>
</dbReference>
<dbReference type="InterPro" id="IPR010390">
    <property type="entry name" value="ABC-2_transporter-like"/>
</dbReference>
<feature type="transmembrane region" description="Helical" evidence="1">
    <location>
        <begin position="40"/>
        <end position="64"/>
    </location>
</feature>
<feature type="transmembrane region" description="Helical" evidence="1">
    <location>
        <begin position="165"/>
        <end position="185"/>
    </location>
</feature>
<feature type="transmembrane region" description="Helical" evidence="1">
    <location>
        <begin position="217"/>
        <end position="235"/>
    </location>
</feature>